<dbReference type="EMBL" id="UYSU01033145">
    <property type="protein sequence ID" value="VDL91563.1"/>
    <property type="molecule type" value="Genomic_DNA"/>
</dbReference>
<dbReference type="Proteomes" id="UP000275846">
    <property type="component" value="Unassembled WGS sequence"/>
</dbReference>
<name>A0A3P7CHZ4_SCHSO</name>
<protein>
    <recommendedName>
        <fullName evidence="3">Endo/exonuclease/phosphatase domain-containing protein</fullName>
    </recommendedName>
</protein>
<dbReference type="SUPFAM" id="SSF56219">
    <property type="entry name" value="DNase I-like"/>
    <property type="match status" value="1"/>
</dbReference>
<dbReference type="OrthoDB" id="6309746at2759"/>
<evidence type="ECO:0000313" key="1">
    <source>
        <dbReference type="EMBL" id="VDL91563.1"/>
    </source>
</evidence>
<reference evidence="1 2" key="1">
    <citation type="submission" date="2018-11" db="EMBL/GenBank/DDBJ databases">
        <authorList>
            <consortium name="Pathogen Informatics"/>
        </authorList>
    </citation>
    <scope>NUCLEOTIDE SEQUENCE [LARGE SCALE GENOMIC DNA]</scope>
    <source>
        <strain evidence="1 2">NST_G2</strain>
    </source>
</reference>
<accession>A0A3P7CHZ4</accession>
<keyword evidence="2" id="KW-1185">Reference proteome</keyword>
<dbReference type="InterPro" id="IPR036691">
    <property type="entry name" value="Endo/exonu/phosph_ase_sf"/>
</dbReference>
<organism evidence="1 2">
    <name type="scientific">Schistocephalus solidus</name>
    <name type="common">Tapeworm</name>
    <dbReference type="NCBI Taxonomy" id="70667"/>
    <lineage>
        <taxon>Eukaryota</taxon>
        <taxon>Metazoa</taxon>
        <taxon>Spiralia</taxon>
        <taxon>Lophotrochozoa</taxon>
        <taxon>Platyhelminthes</taxon>
        <taxon>Cestoda</taxon>
        <taxon>Eucestoda</taxon>
        <taxon>Diphyllobothriidea</taxon>
        <taxon>Diphyllobothriidae</taxon>
        <taxon>Schistocephalus</taxon>
    </lineage>
</organism>
<evidence type="ECO:0008006" key="3">
    <source>
        <dbReference type="Google" id="ProtNLM"/>
    </source>
</evidence>
<dbReference type="Gene3D" id="3.60.10.10">
    <property type="entry name" value="Endonuclease/exonuclease/phosphatase"/>
    <property type="match status" value="1"/>
</dbReference>
<gene>
    <name evidence="1" type="ORF">SSLN_LOCUS5178</name>
</gene>
<proteinExistence type="predicted"/>
<dbReference type="AlphaFoldDB" id="A0A3P7CHZ4"/>
<sequence>MERRTALIALELARSEVDIIALSETGFSEQSHLEEVAPHYTFWSGRPKAERRDAGVAFVIRNDLVGPLPCLPQGINDHLMNLRLPLWADKFAAIISA</sequence>
<evidence type="ECO:0000313" key="2">
    <source>
        <dbReference type="Proteomes" id="UP000275846"/>
    </source>
</evidence>